<evidence type="ECO:0000313" key="2">
    <source>
        <dbReference type="EMBL" id="ACZ42136.1"/>
    </source>
</evidence>
<dbReference type="PANTHER" id="PTHR43433">
    <property type="entry name" value="HYDROLASE, ALPHA/BETA FOLD FAMILY PROTEIN"/>
    <property type="match status" value="1"/>
</dbReference>
<name>D1CBH1_THET1</name>
<dbReference type="RefSeq" id="WP_012875171.1">
    <property type="nucleotide sequence ID" value="NC_013525.1"/>
</dbReference>
<dbReference type="PANTHER" id="PTHR43433:SF10">
    <property type="entry name" value="AB HYDROLASE-1 DOMAIN-CONTAINING PROTEIN"/>
    <property type="match status" value="1"/>
</dbReference>
<dbReference type="AlphaFoldDB" id="D1CBH1"/>
<dbReference type="SUPFAM" id="SSF53474">
    <property type="entry name" value="alpha/beta-Hydrolases"/>
    <property type="match status" value="1"/>
</dbReference>
<dbReference type="InterPro" id="IPR050471">
    <property type="entry name" value="AB_hydrolase"/>
</dbReference>
<dbReference type="STRING" id="525904.Tter_1228"/>
<keyword evidence="2" id="KW-0378">Hydrolase</keyword>
<evidence type="ECO:0000259" key="1">
    <source>
        <dbReference type="Pfam" id="PF12697"/>
    </source>
</evidence>
<gene>
    <name evidence="2" type="ordered locus">Tter_1228</name>
</gene>
<dbReference type="eggNOG" id="COG0596">
    <property type="taxonomic scope" value="Bacteria"/>
</dbReference>
<dbReference type="KEGG" id="ttr:Tter_1228"/>
<feature type="domain" description="AB hydrolase-1" evidence="1">
    <location>
        <begin position="23"/>
        <end position="250"/>
    </location>
</feature>
<dbReference type="ESTHER" id="thet1-d1cbh1">
    <property type="family name" value="6_AlphaBeta_hydrolase"/>
</dbReference>
<dbReference type="EMBL" id="CP001825">
    <property type="protein sequence ID" value="ACZ42136.1"/>
    <property type="molecule type" value="Genomic_DNA"/>
</dbReference>
<evidence type="ECO:0000313" key="3">
    <source>
        <dbReference type="Proteomes" id="UP000000323"/>
    </source>
</evidence>
<dbReference type="HOGENOM" id="CLU_020336_50_4_0"/>
<dbReference type="Pfam" id="PF12697">
    <property type="entry name" value="Abhydrolase_6"/>
    <property type="match status" value="1"/>
</dbReference>
<dbReference type="InterPro" id="IPR000073">
    <property type="entry name" value="AB_hydrolase_1"/>
</dbReference>
<protein>
    <submittedName>
        <fullName evidence="2">Alpha/beta hydrolase fold protein</fullName>
    </submittedName>
</protein>
<dbReference type="Gene3D" id="3.40.50.1820">
    <property type="entry name" value="alpha/beta hydrolase"/>
    <property type="match status" value="1"/>
</dbReference>
<dbReference type="Proteomes" id="UP000000323">
    <property type="component" value="Chromosome 1"/>
</dbReference>
<sequence length="265" mass="29803">MRNNSFSKSPLIKYYVYGDGETVLFVHGGFSNGRASWKRQIGELAAFAKLIVVDRRGHGSSPKLPRPYTILGDALDILKVADLIGIDRIHLVGHSYGALVALEIALRREIQVETLHLIEPPALSILRNDPAVIDLSENLRRVQRLGPNMGKDWTARLFLEKLQGKDFVEYVASSPTWNKLLLEASRFWYEQFAADYDLDQNDLVNLHVPTWVYVGCQSNQVLVRVSKELCDLLPCCKLVQVPDGTHMLQAESNVLSLQLISLINP</sequence>
<reference evidence="3" key="1">
    <citation type="journal article" date="2010" name="Stand. Genomic Sci.">
        <title>Complete genome sequence of 'Thermobaculum terrenum' type strain (YNP1).</title>
        <authorList>
            <person name="Kiss H."/>
            <person name="Cleland D."/>
            <person name="Lapidus A."/>
            <person name="Lucas S."/>
            <person name="Glavina Del Rio T."/>
            <person name="Nolan M."/>
            <person name="Tice H."/>
            <person name="Han C."/>
            <person name="Goodwin L."/>
            <person name="Pitluck S."/>
            <person name="Liolios K."/>
            <person name="Ivanova N."/>
            <person name="Mavromatis K."/>
            <person name="Ovchinnikova G."/>
            <person name="Pati A."/>
            <person name="Chen A."/>
            <person name="Palaniappan K."/>
            <person name="Land M."/>
            <person name="Hauser L."/>
            <person name="Chang Y."/>
            <person name="Jeffries C."/>
            <person name="Lu M."/>
            <person name="Brettin T."/>
            <person name="Detter J."/>
            <person name="Goker M."/>
            <person name="Tindall B."/>
            <person name="Beck B."/>
            <person name="McDermott T."/>
            <person name="Woyke T."/>
            <person name="Bristow J."/>
            <person name="Eisen J."/>
            <person name="Markowitz V."/>
            <person name="Hugenholtz P."/>
            <person name="Kyrpides N."/>
            <person name="Klenk H."/>
            <person name="Cheng J."/>
        </authorList>
    </citation>
    <scope>NUCLEOTIDE SEQUENCE [LARGE SCALE GENOMIC DNA]</scope>
    <source>
        <strain evidence="3">ATCC BAA-798 / YNP1</strain>
    </source>
</reference>
<proteinExistence type="predicted"/>
<dbReference type="InterPro" id="IPR029058">
    <property type="entry name" value="AB_hydrolase_fold"/>
</dbReference>
<dbReference type="GO" id="GO:0016787">
    <property type="term" value="F:hydrolase activity"/>
    <property type="evidence" value="ECO:0007669"/>
    <property type="project" value="UniProtKB-KW"/>
</dbReference>
<accession>D1CBH1</accession>
<keyword evidence="3" id="KW-1185">Reference proteome</keyword>
<dbReference type="OrthoDB" id="3210164at2"/>
<organism evidence="2 3">
    <name type="scientific">Thermobaculum terrenum (strain ATCC BAA-798 / CCMEE 7001 / YNP1)</name>
    <dbReference type="NCBI Taxonomy" id="525904"/>
    <lineage>
        <taxon>Bacteria</taxon>
        <taxon>Bacillati</taxon>
        <taxon>Chloroflexota</taxon>
        <taxon>Chloroflexia</taxon>
        <taxon>Candidatus Thermobaculales</taxon>
        <taxon>Candidatus Thermobaculaceae</taxon>
        <taxon>Thermobaculum</taxon>
    </lineage>
</organism>